<dbReference type="GO" id="GO:0004499">
    <property type="term" value="F:N,N-dimethylaniline monooxygenase activity"/>
    <property type="evidence" value="ECO:0007669"/>
    <property type="project" value="InterPro"/>
</dbReference>
<keyword evidence="4" id="KW-0560">Oxidoreductase</keyword>
<dbReference type="InterPro" id="IPR020946">
    <property type="entry name" value="Flavin_mOase-like"/>
</dbReference>
<protein>
    <submittedName>
        <fullName evidence="5">NAD(P)/FAD-dependent oxidoreductase</fullName>
    </submittedName>
</protein>
<dbReference type="PANTHER" id="PTHR42877:SF4">
    <property type="entry name" value="FAD_NAD(P)-BINDING DOMAIN-CONTAINING PROTEIN-RELATED"/>
    <property type="match status" value="1"/>
</dbReference>
<dbReference type="RefSeq" id="WP_123269493.1">
    <property type="nucleotide sequence ID" value="NZ_RJJQ01000001.1"/>
</dbReference>
<organism evidence="5 6">
    <name type="scientific">Flexivirga caeni</name>
    <dbReference type="NCBI Taxonomy" id="2294115"/>
    <lineage>
        <taxon>Bacteria</taxon>
        <taxon>Bacillati</taxon>
        <taxon>Actinomycetota</taxon>
        <taxon>Actinomycetes</taxon>
        <taxon>Micrococcales</taxon>
        <taxon>Dermacoccaceae</taxon>
        <taxon>Flexivirga</taxon>
    </lineage>
</organism>
<dbReference type="Proteomes" id="UP000271678">
    <property type="component" value="Unassembled WGS sequence"/>
</dbReference>
<evidence type="ECO:0000313" key="6">
    <source>
        <dbReference type="Proteomes" id="UP000271678"/>
    </source>
</evidence>
<dbReference type="EMBL" id="RJJQ01000001">
    <property type="protein sequence ID" value="RNI25302.1"/>
    <property type="molecule type" value="Genomic_DNA"/>
</dbReference>
<evidence type="ECO:0000313" key="5">
    <source>
        <dbReference type="EMBL" id="RNI25302.1"/>
    </source>
</evidence>
<dbReference type="InterPro" id="IPR036188">
    <property type="entry name" value="FAD/NAD-bd_sf"/>
</dbReference>
<accession>A0A3M9MIB4</accession>
<dbReference type="GO" id="GO:0050661">
    <property type="term" value="F:NADP binding"/>
    <property type="evidence" value="ECO:0007669"/>
    <property type="project" value="InterPro"/>
</dbReference>
<keyword evidence="2" id="KW-0285">Flavoprotein</keyword>
<evidence type="ECO:0000256" key="4">
    <source>
        <dbReference type="ARBA" id="ARBA00023002"/>
    </source>
</evidence>
<dbReference type="Gene3D" id="3.50.50.60">
    <property type="entry name" value="FAD/NAD(P)-binding domain"/>
    <property type="match status" value="2"/>
</dbReference>
<evidence type="ECO:0000256" key="2">
    <source>
        <dbReference type="ARBA" id="ARBA00022630"/>
    </source>
</evidence>
<dbReference type="SUPFAM" id="SSF51905">
    <property type="entry name" value="FAD/NAD(P)-binding domain"/>
    <property type="match status" value="1"/>
</dbReference>
<dbReference type="PANTHER" id="PTHR42877">
    <property type="entry name" value="L-ORNITHINE N(5)-MONOOXYGENASE-RELATED"/>
    <property type="match status" value="1"/>
</dbReference>
<dbReference type="GO" id="GO:0050660">
    <property type="term" value="F:flavin adenine dinucleotide binding"/>
    <property type="evidence" value="ECO:0007669"/>
    <property type="project" value="InterPro"/>
</dbReference>
<dbReference type="Pfam" id="PF00743">
    <property type="entry name" value="FMO-like"/>
    <property type="match status" value="1"/>
</dbReference>
<gene>
    <name evidence="5" type="ORF">EFY87_01325</name>
</gene>
<proteinExistence type="inferred from homology"/>
<evidence type="ECO:0000256" key="1">
    <source>
        <dbReference type="ARBA" id="ARBA00010139"/>
    </source>
</evidence>
<keyword evidence="3" id="KW-0274">FAD</keyword>
<sequence length="495" mass="54376">MSARVDHELVIVGSGFSGIGMAIAAKNRGRDFVVLEKGDEIGGTWRDNRYPGCECDVPSHLYSFSFELNPYWSKAYATADEIQDYLLYCVEKYDLRPHLRFGSTVARMTYDEGLAAWHLTVTDRDGVAHRLVAGAVALGVGALHEPRLPEIGGIEQFRGELMHTARWDEGATMVGKRVGIVGTGCSAVQAIPHLAQDAGRLTVFQRTPAWVLPKIDPAYPDWLIDRYEKHPWLMKAHRAKLRAAGDVRVGGFTRAPSALKAASKAALANMHSAVKDPQLRAKLTPRYTMGCKRATMSNTYYPALARDNVTVETSPIECASAGGVTTADGTTYDLDVLVFATGFDVTGSYRHLHITGLGGHTLESDWSTDIDTYFGVTAPGYPNLFFLLGPNTGLGHTSVVLMIEAQIGLISRLLDERDRRGATAVQVRPEIVPAHMRQLDERSARSVWEEGGCTSWYLDARGRNRLLWPGSVGDYERKLARPELVDYEFTGSATG</sequence>
<evidence type="ECO:0000256" key="3">
    <source>
        <dbReference type="ARBA" id="ARBA00022827"/>
    </source>
</evidence>
<dbReference type="InterPro" id="IPR051209">
    <property type="entry name" value="FAD-bind_Monooxygenase_sf"/>
</dbReference>
<keyword evidence="6" id="KW-1185">Reference proteome</keyword>
<reference evidence="5 6" key="1">
    <citation type="submission" date="2018-11" db="EMBL/GenBank/DDBJ databases">
        <title>Draft genome of Simplicispira Flexivirga sp. BO-16.</title>
        <authorList>
            <person name="Im W.T."/>
        </authorList>
    </citation>
    <scope>NUCLEOTIDE SEQUENCE [LARGE SCALE GENOMIC DNA]</scope>
    <source>
        <strain evidence="5 6">BO-16</strain>
    </source>
</reference>
<comment type="caution">
    <text evidence="5">The sequence shown here is derived from an EMBL/GenBank/DDBJ whole genome shotgun (WGS) entry which is preliminary data.</text>
</comment>
<dbReference type="AlphaFoldDB" id="A0A3M9MIB4"/>
<comment type="similarity">
    <text evidence="1">Belongs to the FAD-binding monooxygenase family.</text>
</comment>
<dbReference type="OrthoDB" id="5168853at2"/>
<name>A0A3M9MIB4_9MICO</name>